<evidence type="ECO:0000256" key="3">
    <source>
        <dbReference type="RuleBase" id="RU362073"/>
    </source>
</evidence>
<dbReference type="GO" id="GO:0009288">
    <property type="term" value="C:bacterial-type flagellum"/>
    <property type="evidence" value="ECO:0007669"/>
    <property type="project" value="UniProtKB-SubCell"/>
</dbReference>
<dbReference type="GO" id="GO:0005198">
    <property type="term" value="F:structural molecule activity"/>
    <property type="evidence" value="ECO:0007669"/>
    <property type="project" value="UniProtKB-UniRule"/>
</dbReference>
<dbReference type="InterPro" id="IPR001029">
    <property type="entry name" value="Flagellin_N"/>
</dbReference>
<keyword evidence="7" id="KW-0966">Cell projection</keyword>
<reference evidence="6 9" key="3">
    <citation type="submission" date="2019-12" db="EMBL/GenBank/DDBJ databases">
        <title>Draft Genome Sequences of Six Type Strains of the Genus Massilia.</title>
        <authorList>
            <person name="Miess H."/>
            <person name="Frediansyah A."/>
            <person name="Goeker M."/>
            <person name="Gross H."/>
        </authorList>
    </citation>
    <scope>NUCLEOTIDE SEQUENCE [LARGE SCALE GENOMIC DNA]</scope>
    <source>
        <strain evidence="6 9">DSM 26639</strain>
    </source>
</reference>
<keyword evidence="7" id="KW-0282">Flagellum</keyword>
<comment type="function">
    <text evidence="3">Flagellin is the subunit protein which polymerizes to form the filaments of bacterial flagella.</text>
</comment>
<dbReference type="EMBL" id="VLKW01000008">
    <property type="protein sequence ID" value="TWI44938.1"/>
    <property type="molecule type" value="Genomic_DNA"/>
</dbReference>
<protein>
    <recommendedName>
        <fullName evidence="3">Flagellin</fullName>
    </recommendedName>
</protein>
<comment type="similarity">
    <text evidence="1 3">Belongs to the bacterial flagellin family.</text>
</comment>
<dbReference type="Gene3D" id="6.10.10.10">
    <property type="entry name" value="Flagellar export chaperone, C-terminal domain"/>
    <property type="match status" value="1"/>
</dbReference>
<evidence type="ECO:0000313" key="9">
    <source>
        <dbReference type="Proteomes" id="UP000437862"/>
    </source>
</evidence>
<dbReference type="OrthoDB" id="9796789at2"/>
<dbReference type="AlphaFoldDB" id="A0A562PKN0"/>
<reference evidence="7" key="2">
    <citation type="submission" date="2019-07" db="EMBL/GenBank/DDBJ databases">
        <authorList>
            <person name="Whitman W."/>
            <person name="Huntemann M."/>
            <person name="Clum A."/>
            <person name="Pillay M."/>
            <person name="Palaniappan K."/>
            <person name="Varghese N."/>
            <person name="Mikhailova N."/>
            <person name="Stamatis D."/>
            <person name="Reddy T."/>
            <person name="Daum C."/>
            <person name="Shapiro N."/>
            <person name="Ivanova N."/>
            <person name="Kyrpides N."/>
            <person name="Woyke T."/>
        </authorList>
    </citation>
    <scope>NUCLEOTIDE SEQUENCE</scope>
    <source>
        <strain evidence="7">CGMCC 1.10685</strain>
    </source>
</reference>
<dbReference type="RefSeq" id="WP_145878523.1">
    <property type="nucleotide sequence ID" value="NZ_CP046904.1"/>
</dbReference>
<dbReference type="InterPro" id="IPR001492">
    <property type="entry name" value="Flagellin"/>
</dbReference>
<reference evidence="7 8" key="1">
    <citation type="journal article" date="2015" name="Stand. Genomic Sci.">
        <title>Genomic Encyclopedia of Bacterial and Archaeal Type Strains, Phase III: the genomes of soil and plant-associated and newly described type strains.</title>
        <authorList>
            <person name="Whitman W.B."/>
            <person name="Woyke T."/>
            <person name="Klenk H.P."/>
            <person name="Zhou Y."/>
            <person name="Lilburn T.G."/>
            <person name="Beck B.J."/>
            <person name="De Vos P."/>
            <person name="Vandamme P."/>
            <person name="Eisen J.A."/>
            <person name="Garrity G."/>
            <person name="Hugenholtz P."/>
            <person name="Kyrpides N.C."/>
        </authorList>
    </citation>
    <scope>NUCLEOTIDE SEQUENCE [LARGE SCALE GENOMIC DNA]</scope>
    <source>
        <strain evidence="7 8">CGMCC 1.10685</strain>
    </source>
</reference>
<dbReference type="PRINTS" id="PR00207">
    <property type="entry name" value="FLAGELLIN"/>
</dbReference>
<dbReference type="Pfam" id="PF00700">
    <property type="entry name" value="Flagellin_C"/>
    <property type="match status" value="1"/>
</dbReference>
<feature type="domain" description="Flagellin C-terminal" evidence="5">
    <location>
        <begin position="198"/>
        <end position="280"/>
    </location>
</feature>
<dbReference type="InterPro" id="IPR046358">
    <property type="entry name" value="Flagellin_C"/>
</dbReference>
<evidence type="ECO:0000259" key="5">
    <source>
        <dbReference type="Pfam" id="PF00700"/>
    </source>
</evidence>
<keyword evidence="3" id="KW-0964">Secreted</keyword>
<feature type="domain" description="Flagellin N-terminal" evidence="4">
    <location>
        <begin position="6"/>
        <end position="139"/>
    </location>
</feature>
<organism evidence="7 8">
    <name type="scientific">Pseudoduganella flava</name>
    <dbReference type="NCBI Taxonomy" id="871742"/>
    <lineage>
        <taxon>Bacteria</taxon>
        <taxon>Pseudomonadati</taxon>
        <taxon>Pseudomonadota</taxon>
        <taxon>Betaproteobacteria</taxon>
        <taxon>Burkholderiales</taxon>
        <taxon>Oxalobacteraceae</taxon>
        <taxon>Telluria group</taxon>
        <taxon>Pseudoduganella</taxon>
    </lineage>
</organism>
<sequence length="283" mass="30219">MLSLRSNSAALDATNALSNASRAQSQAATRLGTGYRVNHASDDAAGLQIATRLATQASGTQVAMRNIQNGISLMQAADGIAEGMVTAFSRMNDLAVQAADGSTTLADRTALQEEFKTLAQHVWDQLSIKYNGERLFIGSYNDEYGKFVTPFALQIGADSSEAMMVDVYNHIDTSSGFGWGSAELETVLTENASATIETTRDAINAWAAVRSSIGAISNRLEHAYANATNLLTNTRAARGRIMDTDYAGEMAEQTTQQMLMQSSSAMLKQTHSLAQLTLSLVAS</sequence>
<dbReference type="Gene3D" id="1.20.1330.10">
    <property type="entry name" value="f41 fragment of flagellin, N-terminal domain"/>
    <property type="match status" value="1"/>
</dbReference>
<gene>
    <name evidence="6" type="ORF">GO485_27320</name>
    <name evidence="7" type="ORF">IP92_04113</name>
</gene>
<proteinExistence type="inferred from homology"/>
<dbReference type="PANTHER" id="PTHR42792:SF2">
    <property type="entry name" value="FLAGELLIN"/>
    <property type="match status" value="1"/>
</dbReference>
<name>A0A562PKN0_9BURK</name>
<evidence type="ECO:0000313" key="6">
    <source>
        <dbReference type="EMBL" id="QGZ42375.1"/>
    </source>
</evidence>
<keyword evidence="9" id="KW-1185">Reference proteome</keyword>
<keyword evidence="2 3" id="KW-0975">Bacterial flagellum</keyword>
<dbReference type="Proteomes" id="UP000315112">
    <property type="component" value="Unassembled WGS sequence"/>
</dbReference>
<keyword evidence="7" id="KW-0969">Cilium</keyword>
<evidence type="ECO:0000313" key="7">
    <source>
        <dbReference type="EMBL" id="TWI44938.1"/>
    </source>
</evidence>
<dbReference type="Proteomes" id="UP000437862">
    <property type="component" value="Chromosome"/>
</dbReference>
<comment type="subcellular location">
    <subcellularLocation>
        <location evidence="3">Secreted</location>
    </subcellularLocation>
    <subcellularLocation>
        <location evidence="3">Bacterial flagellum</location>
    </subcellularLocation>
</comment>
<evidence type="ECO:0000256" key="2">
    <source>
        <dbReference type="ARBA" id="ARBA00023143"/>
    </source>
</evidence>
<dbReference type="Pfam" id="PF00669">
    <property type="entry name" value="Flagellin_N"/>
    <property type="match status" value="1"/>
</dbReference>
<evidence type="ECO:0000256" key="1">
    <source>
        <dbReference type="ARBA" id="ARBA00005709"/>
    </source>
</evidence>
<dbReference type="EMBL" id="CP046904">
    <property type="protein sequence ID" value="QGZ42375.1"/>
    <property type="molecule type" value="Genomic_DNA"/>
</dbReference>
<evidence type="ECO:0000313" key="8">
    <source>
        <dbReference type="Proteomes" id="UP000315112"/>
    </source>
</evidence>
<evidence type="ECO:0000259" key="4">
    <source>
        <dbReference type="Pfam" id="PF00669"/>
    </source>
</evidence>
<dbReference type="SUPFAM" id="SSF64518">
    <property type="entry name" value="Phase 1 flagellin"/>
    <property type="match status" value="1"/>
</dbReference>
<dbReference type="GO" id="GO:0005576">
    <property type="term" value="C:extracellular region"/>
    <property type="evidence" value="ECO:0007669"/>
    <property type="project" value="UniProtKB-SubCell"/>
</dbReference>
<dbReference type="PANTHER" id="PTHR42792">
    <property type="entry name" value="FLAGELLIN"/>
    <property type="match status" value="1"/>
</dbReference>
<dbReference type="InterPro" id="IPR042187">
    <property type="entry name" value="Flagellin_C_sub2"/>
</dbReference>
<accession>A0A562PKN0</accession>